<evidence type="ECO:0000259" key="1">
    <source>
        <dbReference type="PROSITE" id="PS50943"/>
    </source>
</evidence>
<dbReference type="STRING" id="797419.SAMN05216556_104172"/>
<evidence type="ECO:0000313" key="2">
    <source>
        <dbReference type="EMBL" id="SHI46462.1"/>
    </source>
</evidence>
<dbReference type="InterPro" id="IPR010982">
    <property type="entry name" value="Lambda_DNA-bd_dom_sf"/>
</dbReference>
<dbReference type="AlphaFoldDB" id="A0A1M6BCK2"/>
<dbReference type="Pfam" id="PF01381">
    <property type="entry name" value="HTH_3"/>
    <property type="match status" value="1"/>
</dbReference>
<dbReference type="CDD" id="cd00093">
    <property type="entry name" value="HTH_XRE"/>
    <property type="match status" value="1"/>
</dbReference>
<protein>
    <submittedName>
        <fullName evidence="2">Helix-turn-helix</fullName>
    </submittedName>
</protein>
<reference evidence="3" key="1">
    <citation type="submission" date="2016-11" db="EMBL/GenBank/DDBJ databases">
        <authorList>
            <person name="Varghese N."/>
            <person name="Submissions S."/>
        </authorList>
    </citation>
    <scope>NUCLEOTIDE SEQUENCE [LARGE SCALE GENOMIC DNA]</scope>
    <source>
        <strain evidence="3">DSM 26349</strain>
    </source>
</reference>
<gene>
    <name evidence="2" type="ORF">SAMN04487908_102169</name>
</gene>
<organism evidence="2 3">
    <name type="scientific">Aequorivita viscosa</name>
    <dbReference type="NCBI Taxonomy" id="797419"/>
    <lineage>
        <taxon>Bacteria</taxon>
        <taxon>Pseudomonadati</taxon>
        <taxon>Bacteroidota</taxon>
        <taxon>Flavobacteriia</taxon>
        <taxon>Flavobacteriales</taxon>
        <taxon>Flavobacteriaceae</taxon>
        <taxon>Aequorivita</taxon>
    </lineage>
</organism>
<dbReference type="SMART" id="SM00530">
    <property type="entry name" value="HTH_XRE"/>
    <property type="match status" value="1"/>
</dbReference>
<dbReference type="InterPro" id="IPR001387">
    <property type="entry name" value="Cro/C1-type_HTH"/>
</dbReference>
<sequence>MSQEDLADKVGKKRPYISRIENGEDIRLSNFALLANALGLSIELKVE</sequence>
<dbReference type="Proteomes" id="UP000184172">
    <property type="component" value="Unassembled WGS sequence"/>
</dbReference>
<keyword evidence="3" id="KW-1185">Reference proteome</keyword>
<accession>A0A1M6BCK2</accession>
<dbReference type="Gene3D" id="1.10.260.40">
    <property type="entry name" value="lambda repressor-like DNA-binding domains"/>
    <property type="match status" value="1"/>
</dbReference>
<dbReference type="SUPFAM" id="SSF47413">
    <property type="entry name" value="lambda repressor-like DNA-binding domains"/>
    <property type="match status" value="1"/>
</dbReference>
<proteinExistence type="predicted"/>
<feature type="domain" description="HTH cro/C1-type" evidence="1">
    <location>
        <begin position="1"/>
        <end position="45"/>
    </location>
</feature>
<name>A0A1M6BCK2_9FLAO</name>
<evidence type="ECO:0000313" key="3">
    <source>
        <dbReference type="Proteomes" id="UP000184172"/>
    </source>
</evidence>
<dbReference type="GO" id="GO:0003677">
    <property type="term" value="F:DNA binding"/>
    <property type="evidence" value="ECO:0007669"/>
    <property type="project" value="InterPro"/>
</dbReference>
<dbReference type="PROSITE" id="PS50943">
    <property type="entry name" value="HTH_CROC1"/>
    <property type="match status" value="1"/>
</dbReference>
<dbReference type="EMBL" id="FQYV01000002">
    <property type="protein sequence ID" value="SHI46462.1"/>
    <property type="molecule type" value="Genomic_DNA"/>
</dbReference>